<keyword evidence="10 14" id="KW-0472">Membrane</keyword>
<dbReference type="GO" id="GO:0055091">
    <property type="term" value="P:phospholipid homeostasis"/>
    <property type="evidence" value="ECO:0007669"/>
    <property type="project" value="TreeGrafter"/>
</dbReference>
<organism evidence="16 17">
    <name type="scientific">Paenibacillus stellifer</name>
    <dbReference type="NCBI Taxonomy" id="169760"/>
    <lineage>
        <taxon>Bacteria</taxon>
        <taxon>Bacillati</taxon>
        <taxon>Bacillota</taxon>
        <taxon>Bacilli</taxon>
        <taxon>Bacillales</taxon>
        <taxon>Paenibacillaceae</taxon>
        <taxon>Paenibacillus</taxon>
    </lineage>
</organism>
<evidence type="ECO:0000256" key="7">
    <source>
        <dbReference type="ARBA" id="ARBA00022692"/>
    </source>
</evidence>
<accession>A0A089N819</accession>
<feature type="transmembrane region" description="Helical" evidence="14">
    <location>
        <begin position="126"/>
        <end position="147"/>
    </location>
</feature>
<feature type="transmembrane region" description="Helical" evidence="14">
    <location>
        <begin position="56"/>
        <end position="73"/>
    </location>
</feature>
<evidence type="ECO:0000256" key="8">
    <source>
        <dbReference type="ARBA" id="ARBA00022989"/>
    </source>
</evidence>
<keyword evidence="8 14" id="KW-1133">Transmembrane helix</keyword>
<evidence type="ECO:0000256" key="9">
    <source>
        <dbReference type="ARBA" id="ARBA00023098"/>
    </source>
</evidence>
<evidence type="ECO:0000256" key="14">
    <source>
        <dbReference type="RuleBase" id="RU363042"/>
    </source>
</evidence>
<dbReference type="PANTHER" id="PTHR34697:SF2">
    <property type="entry name" value="PHOSPHATIDYLGLYCEROL LYSYLTRANSFERASE"/>
    <property type="match status" value="1"/>
</dbReference>
<sequence length="875" mass="97915">MKAARLFSSLYRLKIIQILIPIAIIGLIIWEGQSEFRRINWPAALHTIRHLEPSRFLLLLAVSFAAVGTVSGYEFVLRRHFKLPLGYWETFRYSWIANTSNSVIGFAGIAGAAMRTFLYRSRGISVATITASIAFQSTITITGISLLAWGDLTGLFTAGSVIQAHPWTYYALWGMALYLPGYLIFQRSPFYAKWLNRDLPRMNASTIAASVGASLLEWLCAGIAFWFVASALLPGLQVRTGLGLYTIAATAGLISLAPGGIGGFDLVALYGLQALGYPPEHCVAVLVLFRILYYLLPWLVGLAMGILEFASGRRKESGAIPEPLTGVFNGWQRLWTFPGQHLWISELGAWALGKLVFISGAVLLLSAATPGLLYRLRFTEELLSEPIMRISHQLSLIIGLSLIVLSRGISHRIRRAYQWTLALLCAGALFTFAKAFDYEEAILLLIVALLLYLSRSRFYRVAAPVGRRVTAAWALITLVMVYLYNVIAAGTQPRFLHYLPQAQLKHLILDRNEHTIAAVTALAVTWLSFTLAMILRPSPLKTPGASLAERDKLREFLGRNPGNLLTHLLYSGDKSFFWACGGRVLIPYALIRSRLVVLGDPIGDSRLISKAVQEIQSFADNYDLDVVFYQVSPANLPVYHENGYRFFKLGEEALVHLPSFTLSGKANTNLRTVKNRFEREGYSVQVMKPPYDGPFLDRLRVISDEWLNGRREKGFSLGWFDPAYLQQGEIAVLLGAESQILAFASLAPAYDGRQTVSVDLMRHLHDTPNGTMDFLFIKLLEWSKEEGYAVFNLGMAPLSSVGETQAAIREEKLAKRVYEYGGYWYGFKGLRRYKEKFSPEWEPRYLAYPARLSLPVLLVDLIILIARRPKIEKKA</sequence>
<dbReference type="AlphaFoldDB" id="A0A089N819"/>
<comment type="catalytic activity">
    <reaction evidence="13 14">
        <text>L-lysyl-tRNA(Lys) + a 1,2-diacyl-sn-glycero-3-phospho-(1'-sn-glycerol) = a 1,2-diacyl-sn-glycero-3-phospho-1'-(3'-O-L-lysyl)-sn-glycerol + tRNA(Lys)</text>
        <dbReference type="Rhea" id="RHEA:10668"/>
        <dbReference type="Rhea" id="RHEA-COMP:9696"/>
        <dbReference type="Rhea" id="RHEA-COMP:9697"/>
        <dbReference type="ChEBI" id="CHEBI:64716"/>
        <dbReference type="ChEBI" id="CHEBI:75792"/>
        <dbReference type="ChEBI" id="CHEBI:78442"/>
        <dbReference type="ChEBI" id="CHEBI:78529"/>
        <dbReference type="EC" id="2.3.2.3"/>
    </reaction>
</comment>
<evidence type="ECO:0000259" key="15">
    <source>
        <dbReference type="Pfam" id="PF09924"/>
    </source>
</evidence>
<dbReference type="EC" id="2.3.2.3" evidence="3 14"/>
<dbReference type="PANTHER" id="PTHR34697">
    <property type="entry name" value="PHOSPHATIDYLGLYCEROL LYSYLTRANSFERASE"/>
    <property type="match status" value="1"/>
</dbReference>
<dbReference type="GO" id="GO:0046677">
    <property type="term" value="P:response to antibiotic"/>
    <property type="evidence" value="ECO:0007669"/>
    <property type="project" value="UniProtKB-KW"/>
</dbReference>
<evidence type="ECO:0000256" key="12">
    <source>
        <dbReference type="ARBA" id="ARBA00031899"/>
    </source>
</evidence>
<dbReference type="InterPro" id="IPR024320">
    <property type="entry name" value="LPG_synthase_C"/>
</dbReference>
<dbReference type="KEGG" id="pste:PSTEL_18995"/>
<feature type="transmembrane region" description="Helical" evidence="14">
    <location>
        <begin position="206"/>
        <end position="232"/>
    </location>
</feature>
<keyword evidence="17" id="KW-1185">Reference proteome</keyword>
<evidence type="ECO:0000313" key="17">
    <source>
        <dbReference type="Proteomes" id="UP000029507"/>
    </source>
</evidence>
<evidence type="ECO:0000256" key="2">
    <source>
        <dbReference type="ARBA" id="ARBA00008627"/>
    </source>
</evidence>
<keyword evidence="6 14" id="KW-0808">Transferase</keyword>
<feature type="transmembrane region" description="Helical" evidence="14">
    <location>
        <begin position="12"/>
        <end position="30"/>
    </location>
</feature>
<feature type="transmembrane region" description="Helical" evidence="14">
    <location>
        <begin position="471"/>
        <end position="495"/>
    </location>
</feature>
<evidence type="ECO:0000256" key="11">
    <source>
        <dbReference type="ARBA" id="ARBA00023251"/>
    </source>
</evidence>
<dbReference type="NCBIfam" id="NF033480">
    <property type="entry name" value="bifunc_MprF"/>
    <property type="match status" value="1"/>
</dbReference>
<comment type="similarity">
    <text evidence="2 14">Belongs to the LPG synthase family.</text>
</comment>
<proteinExistence type="inferred from homology"/>
<protein>
    <recommendedName>
        <fullName evidence="4 14">Phosphatidylglycerol lysyltransferase</fullName>
        <ecNumber evidence="3 14">2.3.2.3</ecNumber>
    </recommendedName>
    <alternativeName>
        <fullName evidence="12 14">Lysylphosphatidylglycerol synthase</fullName>
    </alternativeName>
</protein>
<dbReference type="GO" id="GO:0006629">
    <property type="term" value="P:lipid metabolic process"/>
    <property type="evidence" value="ECO:0007669"/>
    <property type="project" value="UniProtKB-KW"/>
</dbReference>
<dbReference type="GO" id="GO:0005886">
    <property type="term" value="C:plasma membrane"/>
    <property type="evidence" value="ECO:0007669"/>
    <property type="project" value="UniProtKB-SubCell"/>
</dbReference>
<dbReference type="EMBL" id="CP009286">
    <property type="protein sequence ID" value="AIQ64889.1"/>
    <property type="molecule type" value="Genomic_DNA"/>
</dbReference>
<dbReference type="HOGENOM" id="CLU_008255_7_1_9"/>
<keyword evidence="11 14" id="KW-0046">Antibiotic resistance</keyword>
<feature type="transmembrane region" description="Helical" evidence="14">
    <location>
        <begin position="355"/>
        <end position="374"/>
    </location>
</feature>
<dbReference type="InterPro" id="IPR022791">
    <property type="entry name" value="L-PG_synthase/AglD"/>
</dbReference>
<name>A0A089N819_9BACL</name>
<keyword evidence="5" id="KW-1003">Cell membrane</keyword>
<dbReference type="GO" id="GO:0050071">
    <property type="term" value="F:phosphatidylglycerol lysyltransferase activity"/>
    <property type="evidence" value="ECO:0007669"/>
    <property type="project" value="UniProtKB-EC"/>
</dbReference>
<evidence type="ECO:0000313" key="16">
    <source>
        <dbReference type="EMBL" id="AIQ64889.1"/>
    </source>
</evidence>
<feature type="transmembrane region" description="Helical" evidence="14">
    <location>
        <begin position="416"/>
        <end position="435"/>
    </location>
</feature>
<evidence type="ECO:0000256" key="4">
    <source>
        <dbReference type="ARBA" id="ARBA00021546"/>
    </source>
</evidence>
<evidence type="ECO:0000256" key="5">
    <source>
        <dbReference type="ARBA" id="ARBA00022475"/>
    </source>
</evidence>
<dbReference type="InterPro" id="IPR016181">
    <property type="entry name" value="Acyl_CoA_acyltransferase"/>
</dbReference>
<gene>
    <name evidence="14" type="primary">mprF</name>
    <name evidence="16" type="ORF">PSTEL_18995</name>
</gene>
<feature type="transmembrane region" description="Helical" evidence="14">
    <location>
        <begin position="442"/>
        <end position="459"/>
    </location>
</feature>
<dbReference type="STRING" id="169760.PSTEL_18995"/>
<comment type="subcellular location">
    <subcellularLocation>
        <location evidence="1 14">Cell membrane</location>
        <topology evidence="1 14">Multi-pass membrane protein</topology>
    </subcellularLocation>
</comment>
<keyword evidence="9 14" id="KW-0443">Lipid metabolism</keyword>
<dbReference type="SUPFAM" id="SSF55729">
    <property type="entry name" value="Acyl-CoA N-acyltransferases (Nat)"/>
    <property type="match status" value="1"/>
</dbReference>
<comment type="function">
    <text evidence="14">Catalyzes the transfer of a lysyl group from L-lysyl-tRNA(Lys) to membrane-bound phosphatidylglycerol (PG), which produces lysylphosphatidylglycerol (LPG), a major component of the bacterial membrane with a positive net charge. LPG synthesis contributes to bacterial virulence as it is involved in the resistance mechanism against cationic antimicrobial peptides (CAMP) produces by the host's immune system (defensins, cathelicidins) and by the competing microorganisms.</text>
</comment>
<evidence type="ECO:0000256" key="6">
    <source>
        <dbReference type="ARBA" id="ARBA00022679"/>
    </source>
</evidence>
<dbReference type="Pfam" id="PF09924">
    <property type="entry name" value="LPG_synthase_C"/>
    <property type="match status" value="1"/>
</dbReference>
<feature type="transmembrane region" description="Helical" evidence="14">
    <location>
        <begin position="93"/>
        <end position="114"/>
    </location>
</feature>
<evidence type="ECO:0000256" key="10">
    <source>
        <dbReference type="ARBA" id="ARBA00023136"/>
    </source>
</evidence>
<feature type="transmembrane region" description="Helical" evidence="14">
    <location>
        <begin position="282"/>
        <end position="307"/>
    </location>
</feature>
<feature type="transmembrane region" description="Helical" evidence="14">
    <location>
        <begin position="167"/>
        <end position="185"/>
    </location>
</feature>
<evidence type="ECO:0000256" key="3">
    <source>
        <dbReference type="ARBA" id="ARBA00012014"/>
    </source>
</evidence>
<keyword evidence="7 14" id="KW-0812">Transmembrane</keyword>
<dbReference type="Pfam" id="PF03706">
    <property type="entry name" value="LPG_synthase_TM"/>
    <property type="match status" value="1"/>
</dbReference>
<evidence type="ECO:0000256" key="1">
    <source>
        <dbReference type="ARBA" id="ARBA00004651"/>
    </source>
</evidence>
<feature type="domain" description="Phosphatidylglycerol lysyltransferase C-terminal" evidence="15">
    <location>
        <begin position="556"/>
        <end position="848"/>
    </location>
</feature>
<reference evidence="16 17" key="1">
    <citation type="submission" date="2014-08" db="EMBL/GenBank/DDBJ databases">
        <title>Comparative genomics of the Paenibacillus odorifer group.</title>
        <authorList>
            <person name="den Bakker H.C."/>
            <person name="Tsai Y.-C."/>
            <person name="Martin N."/>
            <person name="Korlach J."/>
            <person name="Wiedmann M."/>
        </authorList>
    </citation>
    <scope>NUCLEOTIDE SEQUENCE [LARGE SCALE GENOMIC DNA]</scope>
    <source>
        <strain evidence="16 17">DSM 14472</strain>
    </source>
</reference>
<dbReference type="Proteomes" id="UP000029507">
    <property type="component" value="Chromosome"/>
</dbReference>
<dbReference type="InterPro" id="IPR051211">
    <property type="entry name" value="PG_lysyltransferase"/>
</dbReference>
<feature type="transmembrane region" description="Helical" evidence="14">
    <location>
        <begin position="244"/>
        <end position="270"/>
    </location>
</feature>
<evidence type="ECO:0000256" key="13">
    <source>
        <dbReference type="ARBA" id="ARBA00047540"/>
    </source>
</evidence>